<dbReference type="InterPro" id="IPR000390">
    <property type="entry name" value="Small_drug/metabolite_transptr"/>
</dbReference>
<dbReference type="PANTHER" id="PTHR30561:SF0">
    <property type="entry name" value="GUANIDINIUM EXPORTER"/>
    <property type="match status" value="1"/>
</dbReference>
<keyword evidence="5 10" id="KW-1133">Transmembrane helix</keyword>
<protein>
    <recommendedName>
        <fullName evidence="8">Guanidinium exporter</fullName>
    </recommendedName>
</protein>
<evidence type="ECO:0000313" key="11">
    <source>
        <dbReference type="EMBL" id="OCL90351.1"/>
    </source>
</evidence>
<evidence type="ECO:0000256" key="6">
    <source>
        <dbReference type="ARBA" id="ARBA00023136"/>
    </source>
</evidence>
<evidence type="ECO:0000256" key="3">
    <source>
        <dbReference type="ARBA" id="ARBA00022475"/>
    </source>
</evidence>
<evidence type="ECO:0000256" key="2">
    <source>
        <dbReference type="ARBA" id="ARBA00022448"/>
    </source>
</evidence>
<dbReference type="SUPFAM" id="SSF103481">
    <property type="entry name" value="Multidrug resistance efflux transporter EmrE"/>
    <property type="match status" value="1"/>
</dbReference>
<accession>A0ABX2YAG0</accession>
<dbReference type="RefSeq" id="WP_066174087.1">
    <property type="nucleotide sequence ID" value="NZ_JANJGF010000005.1"/>
</dbReference>
<feature type="transmembrane region" description="Helical" evidence="10">
    <location>
        <begin position="57"/>
        <end position="78"/>
    </location>
</feature>
<evidence type="ECO:0000256" key="8">
    <source>
        <dbReference type="ARBA" id="ARBA00039168"/>
    </source>
</evidence>
<name>A0ABX2YAG0_9BACT</name>
<evidence type="ECO:0000256" key="9">
    <source>
        <dbReference type="RuleBase" id="RU003942"/>
    </source>
</evidence>
<keyword evidence="2" id="KW-0813">Transport</keyword>
<dbReference type="Pfam" id="PF00893">
    <property type="entry name" value="Multi_Drug_Res"/>
    <property type="match status" value="1"/>
</dbReference>
<keyword evidence="3" id="KW-1003">Cell membrane</keyword>
<gene>
    <name evidence="11" type="primary">sugE</name>
    <name evidence="11" type="ORF">AAX28_01837</name>
</gene>
<evidence type="ECO:0000256" key="1">
    <source>
        <dbReference type="ARBA" id="ARBA00004651"/>
    </source>
</evidence>
<dbReference type="NCBIfam" id="NF008512">
    <property type="entry name" value="PRK11431.1"/>
    <property type="match status" value="1"/>
</dbReference>
<dbReference type="InterPro" id="IPR045324">
    <property type="entry name" value="Small_multidrug_res"/>
</dbReference>
<comment type="subcellular location">
    <subcellularLocation>
        <location evidence="1 9">Cell membrane</location>
        <topology evidence="1 9">Multi-pass membrane protein</topology>
    </subcellularLocation>
</comment>
<keyword evidence="6 10" id="KW-0472">Membrane</keyword>
<organism evidence="11 12">
    <name type="scientific">Arcobacter porcinus</name>
    <dbReference type="NCBI Taxonomy" id="1935204"/>
    <lineage>
        <taxon>Bacteria</taxon>
        <taxon>Pseudomonadati</taxon>
        <taxon>Campylobacterota</taxon>
        <taxon>Epsilonproteobacteria</taxon>
        <taxon>Campylobacterales</taxon>
        <taxon>Arcobacteraceae</taxon>
        <taxon>Arcobacter</taxon>
    </lineage>
</organism>
<feature type="transmembrane region" description="Helical" evidence="10">
    <location>
        <begin position="84"/>
        <end position="103"/>
    </location>
</feature>
<reference evidence="11 12" key="1">
    <citation type="submission" date="2015-05" db="EMBL/GenBank/DDBJ databases">
        <authorList>
            <person name="Rovetto F."/>
            <person name="Cocolin L."/>
            <person name="Illeghems K."/>
            <person name="Van Nieuwerburgh F."/>
            <person name="Houf K."/>
        </authorList>
    </citation>
    <scope>NUCLEOTIDE SEQUENCE [LARGE SCALE GENOMIC DNA]</scope>
    <source>
        <strain evidence="11 12">117434</strain>
    </source>
</reference>
<comment type="caution">
    <text evidence="11">The sequence shown here is derived from an EMBL/GenBank/DDBJ whole genome shotgun (WGS) entry which is preliminary data.</text>
</comment>
<dbReference type="PANTHER" id="PTHR30561">
    <property type="entry name" value="SMR FAMILY PROTON-DEPENDENT DRUG EFFLUX TRANSPORTER SUGE"/>
    <property type="match status" value="1"/>
</dbReference>
<keyword evidence="4 9" id="KW-0812">Transmembrane</keyword>
<evidence type="ECO:0000256" key="5">
    <source>
        <dbReference type="ARBA" id="ARBA00022989"/>
    </source>
</evidence>
<comment type="similarity">
    <text evidence="7">Belongs to the drug/metabolite transporter (DMT) superfamily. Small multidrug resistance (SMR) (TC 2.A.7.1) family. Gdx/SugE subfamily.</text>
</comment>
<evidence type="ECO:0000256" key="10">
    <source>
        <dbReference type="SAM" id="Phobius"/>
    </source>
</evidence>
<evidence type="ECO:0000313" key="12">
    <source>
        <dbReference type="Proteomes" id="UP000093159"/>
    </source>
</evidence>
<dbReference type="EMBL" id="LDIR01000004">
    <property type="protein sequence ID" value="OCL90351.1"/>
    <property type="molecule type" value="Genomic_DNA"/>
</dbReference>
<evidence type="ECO:0000256" key="7">
    <source>
        <dbReference type="ARBA" id="ARBA00038151"/>
    </source>
</evidence>
<dbReference type="Proteomes" id="UP000093159">
    <property type="component" value="Unassembled WGS sequence"/>
</dbReference>
<dbReference type="Gene3D" id="1.10.3730.20">
    <property type="match status" value="1"/>
</dbReference>
<dbReference type="InterPro" id="IPR037185">
    <property type="entry name" value="EmrE-like"/>
</dbReference>
<feature type="transmembrane region" description="Helical" evidence="10">
    <location>
        <begin position="33"/>
        <end position="50"/>
    </location>
</feature>
<sequence length="105" mass="11455">MSWGILFLAGLFEILWAVGLKYSDGFTKLMPSIFTIVTMIISFYLLSMALKALPIGTAYAIWVGIGTVGTVIAGIFLFGESMNLLRIISIIFILIGIIGLKFTTN</sequence>
<evidence type="ECO:0000256" key="4">
    <source>
        <dbReference type="ARBA" id="ARBA00022692"/>
    </source>
</evidence>
<keyword evidence="12" id="KW-1185">Reference proteome</keyword>
<proteinExistence type="inferred from homology"/>